<feature type="compositionally biased region" description="Basic and acidic residues" evidence="5">
    <location>
        <begin position="190"/>
        <end position="208"/>
    </location>
</feature>
<protein>
    <submittedName>
        <fullName evidence="7">Ankyrin repeat domain-containing protein SOWAHB-like</fullName>
    </submittedName>
</protein>
<dbReference type="AlphaFoldDB" id="A0A9D3BFI2"/>
<keyword evidence="1" id="KW-0677">Repeat</keyword>
<dbReference type="SUPFAM" id="SSF48403">
    <property type="entry name" value="Ankyrin repeat"/>
    <property type="match status" value="1"/>
</dbReference>
<dbReference type="KEGG" id="nfu:107386773"/>
<dbReference type="InterPro" id="IPR058889">
    <property type="entry name" value="WHD_SOWAHA-C"/>
</dbReference>
<feature type="region of interest" description="Disordered" evidence="5">
    <location>
        <begin position="190"/>
        <end position="224"/>
    </location>
</feature>
<dbReference type="InterPro" id="IPR036770">
    <property type="entry name" value="Ankyrin_rpt-contain_sf"/>
</dbReference>
<evidence type="ECO:0000259" key="6">
    <source>
        <dbReference type="Pfam" id="PF25877"/>
    </source>
</evidence>
<dbReference type="Proteomes" id="UP000822369">
    <property type="component" value="Chromosome 15"/>
</dbReference>
<reference evidence="7" key="1">
    <citation type="submission" date="2020-03" db="EMBL/GenBank/DDBJ databases">
        <title>Intra-Species Differences in Population Size shape Life History and Genome Evolution.</title>
        <authorList>
            <person name="Willemsen D."/>
            <person name="Cui R."/>
            <person name="Valenzano D.R."/>
        </authorList>
    </citation>
    <scope>NUCLEOTIDE SEQUENCE</scope>
    <source>
        <strain evidence="7">GRZ</strain>
        <tissue evidence="7">Whole</tissue>
    </source>
</reference>
<evidence type="ECO:0000256" key="1">
    <source>
        <dbReference type="ARBA" id="ARBA00022737"/>
    </source>
</evidence>
<dbReference type="Pfam" id="PF12796">
    <property type="entry name" value="Ank_2"/>
    <property type="match status" value="1"/>
</dbReference>
<comment type="caution">
    <text evidence="7">The sequence shown here is derived from an EMBL/GenBank/DDBJ whole genome shotgun (WGS) entry which is preliminary data.</text>
</comment>
<evidence type="ECO:0000313" key="7">
    <source>
        <dbReference type="EMBL" id="KAF7206289.1"/>
    </source>
</evidence>
<dbReference type="InterPro" id="IPR002110">
    <property type="entry name" value="Ankyrin_rpt"/>
</dbReference>
<dbReference type="PANTHER" id="PTHR14491:SF2">
    <property type="entry name" value="ANKYRIN REPEAT DOMAIN-CONTAINING PROTEIN SOWAHA"/>
    <property type="match status" value="1"/>
</dbReference>
<feature type="region of interest" description="Disordered" evidence="5">
    <location>
        <begin position="426"/>
        <end position="449"/>
    </location>
</feature>
<feature type="region of interest" description="Disordered" evidence="5">
    <location>
        <begin position="80"/>
        <end position="135"/>
    </location>
</feature>
<dbReference type="Pfam" id="PF25877">
    <property type="entry name" value="WHD_SOWAH"/>
    <property type="match status" value="1"/>
</dbReference>
<dbReference type="OMA" id="PPKPCML"/>
<dbReference type="OrthoDB" id="432281at2759"/>
<dbReference type="PROSITE" id="PS50088">
    <property type="entry name" value="ANK_REPEAT"/>
    <property type="match status" value="1"/>
</dbReference>
<gene>
    <name evidence="7" type="ORF">G4P62_011250</name>
</gene>
<dbReference type="EMBL" id="JAAVVJ010000015">
    <property type="protein sequence ID" value="KAF7206289.1"/>
    <property type="molecule type" value="Genomic_DNA"/>
</dbReference>
<comment type="similarity">
    <text evidence="3">Belongs to the SOWAH family.</text>
</comment>
<evidence type="ECO:0000256" key="3">
    <source>
        <dbReference type="ARBA" id="ARBA00038122"/>
    </source>
</evidence>
<proteinExistence type="inferred from homology"/>
<dbReference type="Gene3D" id="1.25.40.20">
    <property type="entry name" value="Ankyrin repeat-containing domain"/>
    <property type="match status" value="1"/>
</dbReference>
<feature type="compositionally biased region" description="Basic and acidic residues" evidence="5">
    <location>
        <begin position="118"/>
        <end position="129"/>
    </location>
</feature>
<accession>A0A9D3BFI2</accession>
<dbReference type="SMART" id="SM00248">
    <property type="entry name" value="ANK"/>
    <property type="match status" value="2"/>
</dbReference>
<sequence>MAFTQDSIVSLLVAEGGKVKKSELMGKFRAVVDSVDPAERERNRELFKTFVNNVAFVKEVDGFRYVVLKKTYQHLLGGEQTADVEKTENEEEVGEQQRPPERHAEAEKSEDAAGSVKGAHEAVKEEVNDPGKSPSLIQLALQRSRSDIRSKKMLNFDINKGERDAAPLQSKPFALPLRVPPSVTRVEIHKLKEQPKEPPEVSKSEAFKNKRRPSSAETGRVVKKSPEEPKYIRSSCVYSLEQAEHEWLVKCAAGLWNQVYGLLLSDCHLVQKKDFMSGFTVLHWVAKCGNSQMLTRIIDTSRQKGVNVDVNPKSHGGYTPLHIAALHDQECIMTMLVAEYRANTSIRDNCGKKAYHYLPKGISPIVKEMMGEPKVQHVHPSQDRVVLHKEELDTISDASKGLHSISRLFPPTIMGNKKRKSGLYSLNEGSEEQEHSSFRHRTVSDASTC</sequence>
<organism evidence="7 8">
    <name type="scientific">Nothobranchius furzeri</name>
    <name type="common">Turquoise killifish</name>
    <dbReference type="NCBI Taxonomy" id="105023"/>
    <lineage>
        <taxon>Eukaryota</taxon>
        <taxon>Metazoa</taxon>
        <taxon>Chordata</taxon>
        <taxon>Craniata</taxon>
        <taxon>Vertebrata</taxon>
        <taxon>Euteleostomi</taxon>
        <taxon>Actinopterygii</taxon>
        <taxon>Neopterygii</taxon>
        <taxon>Teleostei</taxon>
        <taxon>Neoteleostei</taxon>
        <taxon>Acanthomorphata</taxon>
        <taxon>Ovalentaria</taxon>
        <taxon>Atherinomorphae</taxon>
        <taxon>Cyprinodontiformes</taxon>
        <taxon>Nothobranchiidae</taxon>
        <taxon>Nothobranchius</taxon>
    </lineage>
</organism>
<dbReference type="PANTHER" id="PTHR14491">
    <property type="entry name" value="SOSONDOWAH, ISOFORM G"/>
    <property type="match status" value="1"/>
</dbReference>
<evidence type="ECO:0000256" key="4">
    <source>
        <dbReference type="PROSITE-ProRule" id="PRU00023"/>
    </source>
</evidence>
<evidence type="ECO:0000256" key="2">
    <source>
        <dbReference type="ARBA" id="ARBA00023043"/>
    </source>
</evidence>
<feature type="domain" description="SOWAHA-C winged helix-turn-helix" evidence="6">
    <location>
        <begin position="3"/>
        <end position="85"/>
    </location>
</feature>
<keyword evidence="2 4" id="KW-0040">ANK repeat</keyword>
<feature type="compositionally biased region" description="Basic and acidic residues" evidence="5">
    <location>
        <begin position="98"/>
        <end position="111"/>
    </location>
</feature>
<name>A0A9D3BFI2_NOTFU</name>
<feature type="repeat" description="ANK" evidence="4">
    <location>
        <begin position="316"/>
        <end position="349"/>
    </location>
</feature>
<evidence type="ECO:0000313" key="8">
    <source>
        <dbReference type="Proteomes" id="UP000822369"/>
    </source>
</evidence>
<evidence type="ECO:0000256" key="5">
    <source>
        <dbReference type="SAM" id="MobiDB-lite"/>
    </source>
</evidence>